<protein>
    <submittedName>
        <fullName evidence="1">Uncharacterized protein</fullName>
    </submittedName>
</protein>
<dbReference type="AlphaFoldDB" id="A0AAP0EE68"/>
<name>A0AAP0EE68_9MAGN</name>
<accession>A0AAP0EE68</accession>
<dbReference type="Proteomes" id="UP001419268">
    <property type="component" value="Unassembled WGS sequence"/>
</dbReference>
<gene>
    <name evidence="1" type="ORF">Scep_028259</name>
</gene>
<comment type="caution">
    <text evidence="1">The sequence shown here is derived from an EMBL/GenBank/DDBJ whole genome shotgun (WGS) entry which is preliminary data.</text>
</comment>
<keyword evidence="2" id="KW-1185">Reference proteome</keyword>
<sequence length="61" mass="6525">MLPPSAPNVLKQPPNSVLKAILSSTNTVLFRTTTIASAKPRSTKLKSTSFSSMAIYTLKTS</sequence>
<dbReference type="EMBL" id="JBBNAG010000012">
    <property type="protein sequence ID" value="KAK9089177.1"/>
    <property type="molecule type" value="Genomic_DNA"/>
</dbReference>
<evidence type="ECO:0000313" key="1">
    <source>
        <dbReference type="EMBL" id="KAK9089177.1"/>
    </source>
</evidence>
<organism evidence="1 2">
    <name type="scientific">Stephania cephalantha</name>
    <dbReference type="NCBI Taxonomy" id="152367"/>
    <lineage>
        <taxon>Eukaryota</taxon>
        <taxon>Viridiplantae</taxon>
        <taxon>Streptophyta</taxon>
        <taxon>Embryophyta</taxon>
        <taxon>Tracheophyta</taxon>
        <taxon>Spermatophyta</taxon>
        <taxon>Magnoliopsida</taxon>
        <taxon>Ranunculales</taxon>
        <taxon>Menispermaceae</taxon>
        <taxon>Menispermoideae</taxon>
        <taxon>Cissampelideae</taxon>
        <taxon>Stephania</taxon>
    </lineage>
</organism>
<proteinExistence type="predicted"/>
<reference evidence="1 2" key="1">
    <citation type="submission" date="2024-01" db="EMBL/GenBank/DDBJ databases">
        <title>Genome assemblies of Stephania.</title>
        <authorList>
            <person name="Yang L."/>
        </authorList>
    </citation>
    <scope>NUCLEOTIDE SEQUENCE [LARGE SCALE GENOMIC DNA]</scope>
    <source>
        <strain evidence="1">JXDWG</strain>
        <tissue evidence="1">Leaf</tissue>
    </source>
</reference>
<evidence type="ECO:0000313" key="2">
    <source>
        <dbReference type="Proteomes" id="UP001419268"/>
    </source>
</evidence>